<proteinExistence type="predicted"/>
<reference evidence="3 4" key="1">
    <citation type="submission" date="2023-07" db="EMBL/GenBank/DDBJ databases">
        <title>Sorghum-associated microbial communities from plants grown in Nebraska, USA.</title>
        <authorList>
            <person name="Schachtman D."/>
        </authorList>
    </citation>
    <scope>NUCLEOTIDE SEQUENCE [LARGE SCALE GENOMIC DNA]</scope>
    <source>
        <strain evidence="3 4">BE211</strain>
    </source>
</reference>
<organism evidence="3 4">
    <name type="scientific">Fictibacillus barbaricus</name>
    <dbReference type="NCBI Taxonomy" id="182136"/>
    <lineage>
        <taxon>Bacteria</taxon>
        <taxon>Bacillati</taxon>
        <taxon>Bacillota</taxon>
        <taxon>Bacilli</taxon>
        <taxon>Bacillales</taxon>
        <taxon>Fictibacillaceae</taxon>
        <taxon>Fictibacillus</taxon>
    </lineage>
</organism>
<dbReference type="Proteomes" id="UP001258181">
    <property type="component" value="Unassembled WGS sequence"/>
</dbReference>
<keyword evidence="1" id="KW-1133">Transmembrane helix</keyword>
<dbReference type="RefSeq" id="WP_310262765.1">
    <property type="nucleotide sequence ID" value="NZ_JAVDWA010000013.1"/>
</dbReference>
<name>A0ABU1U6C1_9BACL</name>
<dbReference type="Pfam" id="PF13490">
    <property type="entry name" value="zf-HC2"/>
    <property type="match status" value="1"/>
</dbReference>
<gene>
    <name evidence="3" type="ORF">J2X07_003961</name>
</gene>
<evidence type="ECO:0000259" key="2">
    <source>
        <dbReference type="Pfam" id="PF13490"/>
    </source>
</evidence>
<feature type="transmembrane region" description="Helical" evidence="1">
    <location>
        <begin position="90"/>
        <end position="109"/>
    </location>
</feature>
<evidence type="ECO:0000313" key="3">
    <source>
        <dbReference type="EMBL" id="MDR7074946.1"/>
    </source>
</evidence>
<keyword evidence="1" id="KW-0812">Transmembrane</keyword>
<keyword evidence="4" id="KW-1185">Reference proteome</keyword>
<evidence type="ECO:0000313" key="4">
    <source>
        <dbReference type="Proteomes" id="UP001258181"/>
    </source>
</evidence>
<comment type="caution">
    <text evidence="3">The sequence shown here is derived from an EMBL/GenBank/DDBJ whole genome shotgun (WGS) entry which is preliminary data.</text>
</comment>
<accession>A0ABU1U6C1</accession>
<feature type="domain" description="Putative zinc-finger" evidence="2">
    <location>
        <begin position="8"/>
        <end position="38"/>
    </location>
</feature>
<protein>
    <submittedName>
        <fullName evidence="3">Anti-sigma factor RsiW</fullName>
    </submittedName>
</protein>
<sequence length="217" mass="24698">MQCEVSTYDELMNKVLDHEATPEEERQFYAHLEECDSCKFEYEMLTDTLKELQIENDIKAPAGFTKAVMAKLPKEKQTFKWKRWMQRHPALTAAAIFMIFMAASVFTTFNQEELAVVKGQGNLEIKKADRMVIVPKGETIKGDLVVKNADVRIEGKVDGDVTVIKGNQYVASAGEVTGHSQEIEQVVEWVWYKLKSIFTTKQESIGYKKPLADGFFS</sequence>
<dbReference type="InterPro" id="IPR027383">
    <property type="entry name" value="Znf_put"/>
</dbReference>
<evidence type="ECO:0000256" key="1">
    <source>
        <dbReference type="SAM" id="Phobius"/>
    </source>
</evidence>
<keyword evidence="1" id="KW-0472">Membrane</keyword>
<dbReference type="EMBL" id="JAVDWA010000013">
    <property type="protein sequence ID" value="MDR7074946.1"/>
    <property type="molecule type" value="Genomic_DNA"/>
</dbReference>